<name>A0AAN5CCX5_9BILA</name>
<evidence type="ECO:0000256" key="2">
    <source>
        <dbReference type="SAM" id="Phobius"/>
    </source>
</evidence>
<evidence type="ECO:0000256" key="1">
    <source>
        <dbReference type="SAM" id="MobiDB-lite"/>
    </source>
</evidence>
<dbReference type="AlphaFoldDB" id="A0AAN5CCX5"/>
<sequence length="661" mass="75447">MSSYHSHYDEKHLIGNLLSDQDDSFLLHSSESSQSSTKEHSTATVTSSNAVGRVASEFNSAWPEPPPPYSPSTLFLPPPPGLPVSTWRETPHHLREENVVDDWSSFLAKKTPSYSSLTERGSTQCAPLTAPAHNDNSMPFSYRDAVNRGSGQSMAMPRLGSSSCIQKEGEKNVDDSRMKSSNEEVNQDTKSWKGTSSESRDSFQQITRKKGQQKMQNVNGDGKSAKTRSRPVNVSELLDPPPIEDNSRFTILDKLASRRNTWSFSEDEGSIDCPMERTPMHSTLTKNEKKWNTTNGSGMMKKKWMRKDEKDKGMGIINNLTLILGLMRMAFSYSYTVASSLFSYVYELVVDFVVNLIALIRYGIEGARMEVRVKMHEIRGKASEWWNKKKEEEAFGLVHNIRMPETGDQALERLIHARGQDAYSVLGLRWDENDEVIKSYYKKQALLVHPDKNKREGAEEAFQILSKAFEVVSTPEKRKKYDAERMMSGPLRKEFTELYRVLQVKVEETRNRMECNCGSSHVRVACKLPQQAARYCRKCDTRHAAKNLDLWAESRILGSFWVYYTCVNGVVYEVSAWANCPYNQLKHMRADQHNVQYRMANVVKKEKEQRQSTDRYQRLSSESTEKTTAIHLNGGNNQATLQPVAREDDRPRKARRTAKKK</sequence>
<dbReference type="InterPro" id="IPR052317">
    <property type="entry name" value="Viral_replicn-host_int_reg"/>
</dbReference>
<dbReference type="InterPro" id="IPR036869">
    <property type="entry name" value="J_dom_sf"/>
</dbReference>
<feature type="region of interest" description="Disordered" evidence="1">
    <location>
        <begin position="28"/>
        <end position="50"/>
    </location>
</feature>
<feature type="region of interest" description="Disordered" evidence="1">
    <location>
        <begin position="603"/>
        <end position="661"/>
    </location>
</feature>
<dbReference type="InterPro" id="IPR032843">
    <property type="entry name" value="Jiv"/>
</dbReference>
<keyword evidence="2" id="KW-0812">Transmembrane</keyword>
<feature type="compositionally biased region" description="Basic residues" evidence="1">
    <location>
        <begin position="652"/>
        <end position="661"/>
    </location>
</feature>
<dbReference type="Gene3D" id="1.10.287.110">
    <property type="entry name" value="DnaJ domain"/>
    <property type="match status" value="1"/>
</dbReference>
<evidence type="ECO:0000313" key="5">
    <source>
        <dbReference type="Proteomes" id="UP001328107"/>
    </source>
</evidence>
<feature type="compositionally biased region" description="Basic and acidic residues" evidence="1">
    <location>
        <begin position="167"/>
        <end position="182"/>
    </location>
</feature>
<comment type="caution">
    <text evidence="4">The sequence shown here is derived from an EMBL/GenBank/DDBJ whole genome shotgun (WGS) entry which is preliminary data.</text>
</comment>
<feature type="transmembrane region" description="Helical" evidence="2">
    <location>
        <begin position="316"/>
        <end position="335"/>
    </location>
</feature>
<dbReference type="Pfam" id="PF14901">
    <property type="entry name" value="Jiv90"/>
    <property type="match status" value="1"/>
</dbReference>
<evidence type="ECO:0000259" key="3">
    <source>
        <dbReference type="PROSITE" id="PS50076"/>
    </source>
</evidence>
<keyword evidence="2" id="KW-0472">Membrane</keyword>
<gene>
    <name evidence="4" type="ORF">PMAYCL1PPCAC_07071</name>
</gene>
<feature type="region of interest" description="Disordered" evidence="1">
    <location>
        <begin position="129"/>
        <end position="242"/>
    </location>
</feature>
<accession>A0AAN5CCX5</accession>
<feature type="compositionally biased region" description="Polar residues" evidence="1">
    <location>
        <begin position="188"/>
        <end position="206"/>
    </location>
</feature>
<dbReference type="EMBL" id="BTRK01000002">
    <property type="protein sequence ID" value="GMR36876.1"/>
    <property type="molecule type" value="Genomic_DNA"/>
</dbReference>
<dbReference type="CDD" id="cd06257">
    <property type="entry name" value="DnaJ"/>
    <property type="match status" value="1"/>
</dbReference>
<feature type="compositionally biased region" description="Basic and acidic residues" evidence="1">
    <location>
        <begin position="603"/>
        <end position="617"/>
    </location>
</feature>
<dbReference type="PANTHER" id="PTHR44665:SF1">
    <property type="entry name" value="DNAJ HOMOLOG SUBFAMILY C MEMBER 14"/>
    <property type="match status" value="1"/>
</dbReference>
<dbReference type="Proteomes" id="UP001328107">
    <property type="component" value="Unassembled WGS sequence"/>
</dbReference>
<protein>
    <recommendedName>
        <fullName evidence="3">J domain-containing protein</fullName>
    </recommendedName>
</protein>
<dbReference type="PRINTS" id="PR00625">
    <property type="entry name" value="JDOMAIN"/>
</dbReference>
<dbReference type="InterPro" id="IPR001623">
    <property type="entry name" value="DnaJ_domain"/>
</dbReference>
<dbReference type="PANTHER" id="PTHR44665">
    <property type="entry name" value="DNAJ HOMOLOG SUBFAMILY C MEMBER 14"/>
    <property type="match status" value="1"/>
</dbReference>
<keyword evidence="2" id="KW-1133">Transmembrane helix</keyword>
<feature type="domain" description="J" evidence="3">
    <location>
        <begin position="421"/>
        <end position="485"/>
    </location>
</feature>
<dbReference type="Pfam" id="PF00226">
    <property type="entry name" value="DnaJ"/>
    <property type="match status" value="1"/>
</dbReference>
<feature type="transmembrane region" description="Helical" evidence="2">
    <location>
        <begin position="341"/>
        <end position="364"/>
    </location>
</feature>
<proteinExistence type="predicted"/>
<organism evidence="4 5">
    <name type="scientific">Pristionchus mayeri</name>
    <dbReference type="NCBI Taxonomy" id="1317129"/>
    <lineage>
        <taxon>Eukaryota</taxon>
        <taxon>Metazoa</taxon>
        <taxon>Ecdysozoa</taxon>
        <taxon>Nematoda</taxon>
        <taxon>Chromadorea</taxon>
        <taxon>Rhabditida</taxon>
        <taxon>Rhabditina</taxon>
        <taxon>Diplogasteromorpha</taxon>
        <taxon>Diplogasteroidea</taxon>
        <taxon>Neodiplogasteridae</taxon>
        <taxon>Pristionchus</taxon>
    </lineage>
</organism>
<dbReference type="PROSITE" id="PS50076">
    <property type="entry name" value="DNAJ_2"/>
    <property type="match status" value="1"/>
</dbReference>
<evidence type="ECO:0000313" key="4">
    <source>
        <dbReference type="EMBL" id="GMR36876.1"/>
    </source>
</evidence>
<keyword evidence="5" id="KW-1185">Reference proteome</keyword>
<dbReference type="SUPFAM" id="SSF46565">
    <property type="entry name" value="Chaperone J-domain"/>
    <property type="match status" value="1"/>
</dbReference>
<reference evidence="5" key="1">
    <citation type="submission" date="2022-10" db="EMBL/GenBank/DDBJ databases">
        <title>Genome assembly of Pristionchus species.</title>
        <authorList>
            <person name="Yoshida K."/>
            <person name="Sommer R.J."/>
        </authorList>
    </citation>
    <scope>NUCLEOTIDE SEQUENCE [LARGE SCALE GENOMIC DNA]</scope>
    <source>
        <strain evidence="5">RS5460</strain>
    </source>
</reference>
<dbReference type="SMART" id="SM00271">
    <property type="entry name" value="DnaJ"/>
    <property type="match status" value="1"/>
</dbReference>